<dbReference type="AlphaFoldDB" id="U3P454"/>
<dbReference type="SMART" id="SM00345">
    <property type="entry name" value="HTH_GNTR"/>
    <property type="match status" value="1"/>
</dbReference>
<dbReference type="PANTHER" id="PTHR43537">
    <property type="entry name" value="TRANSCRIPTIONAL REGULATOR, GNTR FAMILY"/>
    <property type="match status" value="1"/>
</dbReference>
<name>U3P454_LEIXC</name>
<dbReference type="InterPro" id="IPR008920">
    <property type="entry name" value="TF_FadR/GntR_C"/>
</dbReference>
<keyword evidence="6" id="KW-1185">Reference proteome</keyword>
<dbReference type="InterPro" id="IPR000524">
    <property type="entry name" value="Tscrpt_reg_HTH_GntR"/>
</dbReference>
<dbReference type="InterPro" id="IPR036388">
    <property type="entry name" value="WH-like_DNA-bd_sf"/>
</dbReference>
<evidence type="ECO:0000256" key="3">
    <source>
        <dbReference type="ARBA" id="ARBA00023163"/>
    </source>
</evidence>
<keyword evidence="1" id="KW-0805">Transcription regulation</keyword>
<dbReference type="Proteomes" id="UP000016743">
    <property type="component" value="Chromosome"/>
</dbReference>
<evidence type="ECO:0000256" key="2">
    <source>
        <dbReference type="ARBA" id="ARBA00023125"/>
    </source>
</evidence>
<dbReference type="CDD" id="cd07377">
    <property type="entry name" value="WHTH_GntR"/>
    <property type="match status" value="1"/>
</dbReference>
<dbReference type="SUPFAM" id="SSF48008">
    <property type="entry name" value="GntR ligand-binding domain-like"/>
    <property type="match status" value="1"/>
</dbReference>
<dbReference type="InterPro" id="IPR036390">
    <property type="entry name" value="WH_DNA-bd_sf"/>
</dbReference>
<protein>
    <recommendedName>
        <fullName evidence="4">HTH gntR-type domain-containing protein</fullName>
    </recommendedName>
</protein>
<dbReference type="OrthoDB" id="8680240at2"/>
<keyword evidence="2" id="KW-0238">DNA-binding</keyword>
<evidence type="ECO:0000313" key="6">
    <source>
        <dbReference type="Proteomes" id="UP000016743"/>
    </source>
</evidence>
<evidence type="ECO:0000256" key="1">
    <source>
        <dbReference type="ARBA" id="ARBA00023015"/>
    </source>
</evidence>
<dbReference type="Gene3D" id="1.10.10.10">
    <property type="entry name" value="Winged helix-like DNA-binding domain superfamily/Winged helix DNA-binding domain"/>
    <property type="match status" value="1"/>
</dbReference>
<gene>
    <name evidence="5" type="ORF">O159_03030</name>
</gene>
<accession>U3P454</accession>
<dbReference type="Pfam" id="PF00392">
    <property type="entry name" value="GntR"/>
    <property type="match status" value="1"/>
</dbReference>
<evidence type="ECO:0000259" key="4">
    <source>
        <dbReference type="PROSITE" id="PS50949"/>
    </source>
</evidence>
<dbReference type="PROSITE" id="PS50949">
    <property type="entry name" value="HTH_GNTR"/>
    <property type="match status" value="1"/>
</dbReference>
<dbReference type="GO" id="GO:0003700">
    <property type="term" value="F:DNA-binding transcription factor activity"/>
    <property type="evidence" value="ECO:0007669"/>
    <property type="project" value="InterPro"/>
</dbReference>
<dbReference type="EMBL" id="CP006734">
    <property type="protein sequence ID" value="AGW40526.1"/>
    <property type="molecule type" value="Genomic_DNA"/>
</dbReference>
<sequence>MPLPESASAGGVGRPLSRTSAYEAIKNAILSGVLLPGERLDAKELERWLGVSKTPIRQAVQALVGEGLIVIAPQSHTTVVAPVSEQRIVYSQALGGLLLGLASVAADRISVEDRSALADRIDPLLAAIADRDVDRTIATAGSFFHQWLDHSASPPYIDMMQSTATTFRYHLSVLGRAEGFAWETIGPGYARLQRALIDGDQPGVEQELKALFDLS</sequence>
<keyword evidence="3" id="KW-0804">Transcription</keyword>
<dbReference type="eggNOG" id="COG1802">
    <property type="taxonomic scope" value="Bacteria"/>
</dbReference>
<evidence type="ECO:0000313" key="5">
    <source>
        <dbReference type="EMBL" id="AGW40526.1"/>
    </source>
</evidence>
<reference evidence="5 6" key="1">
    <citation type="journal article" date="2013" name="Genome Announc.">
        <title>Complete Genome Sequence of Leifsonia xyli subsp. cynodontis Strain DSM46306, a Gram-Positive Bacterial Pathogen of Grasses.</title>
        <authorList>
            <person name="Monteiro-Vitorello C.B."/>
            <person name="Zerillo M.M."/>
            <person name="Van Sluys M.A."/>
            <person name="Camargo L.E."/>
            <person name="Kitajima J.P."/>
        </authorList>
    </citation>
    <scope>NUCLEOTIDE SEQUENCE [LARGE SCALE GENOMIC DNA]</scope>
    <source>
        <strain evidence="5 6">DSM 46306</strain>
    </source>
</reference>
<dbReference type="RefSeq" id="WP_021753970.1">
    <property type="nucleotide sequence ID" value="NC_022438.1"/>
</dbReference>
<dbReference type="KEGG" id="lxy:O159_03030"/>
<feature type="domain" description="HTH gntR-type" evidence="4">
    <location>
        <begin position="15"/>
        <end position="82"/>
    </location>
</feature>
<dbReference type="PATRIC" id="fig|1389489.3.peg.285"/>
<dbReference type="STRING" id="1389489.O159_03030"/>
<dbReference type="PANTHER" id="PTHR43537:SF5">
    <property type="entry name" value="UXU OPERON TRANSCRIPTIONAL REGULATOR"/>
    <property type="match status" value="1"/>
</dbReference>
<dbReference type="GO" id="GO:0003677">
    <property type="term" value="F:DNA binding"/>
    <property type="evidence" value="ECO:0007669"/>
    <property type="project" value="UniProtKB-KW"/>
</dbReference>
<proteinExistence type="predicted"/>
<dbReference type="SUPFAM" id="SSF46785">
    <property type="entry name" value="Winged helix' DNA-binding domain"/>
    <property type="match status" value="1"/>
</dbReference>
<organism evidence="5 6">
    <name type="scientific">Leifsonia xyli subsp. cynodontis DSM 46306</name>
    <dbReference type="NCBI Taxonomy" id="1389489"/>
    <lineage>
        <taxon>Bacteria</taxon>
        <taxon>Bacillati</taxon>
        <taxon>Actinomycetota</taxon>
        <taxon>Actinomycetes</taxon>
        <taxon>Micrococcales</taxon>
        <taxon>Microbacteriaceae</taxon>
        <taxon>Leifsonia</taxon>
    </lineage>
</organism>
<dbReference type="HOGENOM" id="CLU_017584_5_3_11"/>